<feature type="transmembrane region" description="Helical" evidence="15">
    <location>
        <begin position="174"/>
        <end position="192"/>
    </location>
</feature>
<evidence type="ECO:0000256" key="3">
    <source>
        <dbReference type="ARBA" id="ARBA00007222"/>
    </source>
</evidence>
<evidence type="ECO:0000259" key="17">
    <source>
        <dbReference type="PROSITE" id="PS50919"/>
    </source>
</evidence>
<dbReference type="InterPro" id="IPR032421">
    <property type="entry name" value="PMT_4TMC"/>
</dbReference>
<feature type="transmembrane region" description="Helical" evidence="15">
    <location>
        <begin position="54"/>
        <end position="78"/>
    </location>
</feature>
<evidence type="ECO:0000256" key="11">
    <source>
        <dbReference type="ARBA" id="ARBA00023136"/>
    </source>
</evidence>
<evidence type="ECO:0000256" key="9">
    <source>
        <dbReference type="ARBA" id="ARBA00022824"/>
    </source>
</evidence>
<keyword evidence="8" id="KW-0677">Repeat</keyword>
<keyword evidence="10 15" id="KW-1133">Transmembrane helix</keyword>
<comment type="pathway">
    <text evidence="2 15">Protein modification; protein glycosylation.</text>
</comment>
<dbReference type="FunFam" id="2.80.10.50:FF:000034">
    <property type="entry name" value="Dolichyl-phosphate-mannose-protein mannosyltransferase 1"/>
    <property type="match status" value="1"/>
</dbReference>
<dbReference type="SMART" id="SM00472">
    <property type="entry name" value="MIR"/>
    <property type="match status" value="3"/>
</dbReference>
<keyword evidence="11 15" id="KW-0472">Membrane</keyword>
<dbReference type="UniPathway" id="UPA00378"/>
<dbReference type="CDD" id="cd23283">
    <property type="entry name" value="beta-trefoil_MIR_PMT1-like"/>
    <property type="match status" value="1"/>
</dbReference>
<keyword evidence="6 15" id="KW-0808">Transferase</keyword>
<evidence type="ECO:0000256" key="2">
    <source>
        <dbReference type="ARBA" id="ARBA00004922"/>
    </source>
</evidence>
<dbReference type="InterPro" id="IPR027005">
    <property type="entry name" value="PMT-like"/>
</dbReference>
<feature type="transmembrane region" description="Helical" evidence="15">
    <location>
        <begin position="604"/>
        <end position="625"/>
    </location>
</feature>
<accession>A0A397IQF4</accession>
<feature type="domain" description="MIR" evidence="17">
    <location>
        <begin position="474"/>
        <end position="530"/>
    </location>
</feature>
<evidence type="ECO:0000256" key="7">
    <source>
        <dbReference type="ARBA" id="ARBA00022692"/>
    </source>
</evidence>
<feature type="transmembrane region" description="Helical" evidence="15">
    <location>
        <begin position="645"/>
        <end position="663"/>
    </location>
</feature>
<feature type="domain" description="MIR" evidence="17">
    <location>
        <begin position="339"/>
        <end position="393"/>
    </location>
</feature>
<evidence type="ECO:0000256" key="4">
    <source>
        <dbReference type="ARBA" id="ARBA00012839"/>
    </source>
</evidence>
<evidence type="ECO:0000256" key="6">
    <source>
        <dbReference type="ARBA" id="ARBA00022679"/>
    </source>
</evidence>
<feature type="transmembrane region" description="Helical" evidence="15">
    <location>
        <begin position="675"/>
        <end position="694"/>
    </location>
</feature>
<feature type="transmembrane region" description="Helical" evidence="15">
    <location>
        <begin position="701"/>
        <end position="722"/>
    </location>
</feature>
<keyword evidence="5 15" id="KW-0328">Glycosyltransferase</keyword>
<dbReference type="PANTHER" id="PTHR10050:SF50">
    <property type="entry name" value="DOLICHYL-PHOSPHATE-MANNOSE--PROTEIN MANNOSYLTRANSFERASE 1-RELATED"/>
    <property type="match status" value="1"/>
</dbReference>
<dbReference type="Proteomes" id="UP000266861">
    <property type="component" value="Unassembled WGS sequence"/>
</dbReference>
<sequence>MRTNNMSKRQDKPSTSGSTGDVRYRKSKSHKEYPSSIYDMYEDNYKDKKNRRPLLGVSIDDMAYLCGLFVVSLLVRLYDIRQPSSVVFDEVHFGGFATKYIKGRFFMDVHPPLAKLLITLAGVLGGFEGNFDFKEIGKDYLEPKVPYVSMRLMPAFLGVMVIPMAYLTIKLAGFSRASAFLVATLLIFENGLVTQSRLILLDSPLVAAVSFTTLMWVKFQNEQQRPFQFWWWFWMSMTGVGIGLTVSMKWVGLFTMAFIGLSTVKGLWDVLGDLKIPPLEWIKHFFARFLCLLVIPFVLYLFFFLIHFAILQNSGDGDGFMSSEFRMTLGGHKTQEATPIDVAFGSSVSIKHVNTLGGYLHSHKHTYPGGSKQQQVTLYPHQDENNVWLIQNKTDPEIPFNVSEPSWIYHDAVIRLYHPKTYKRLHSHDVRPPVTEADYQNEVSAYGYEGFAGDANDFWKVEIVDHDKSDPQSRERLRTLHTKFRLQHTITGCYLFSHSIKLPEWGFEQQEVTCVKGGSYEKTLWYIETNSHPTLPNDTEKVTYKMPGFLSKVWELNKVMWNTNKGLTDDHPYDSRPPSWVSLKRGISFWGKDHRSIYLLGNPLVWWSSSIAIICFLALEMIIILRSKRGYKDHLNINKQHFESWAALFFMGWCLHYFPFYLMARQLFLHHYFPALYFAVLLVGVGFDLFTFRLSNRKKMICALIIISISITIFYMFSPLTYGGKWTKSSCKSMKWIDTWDFDCEQYHSNYEEYMNTKIENTATSEGVREPKENLIKVDDNVREGQPIIQNNDNEKIIDDYSTKRDDKTAYDGKKPIVIKEAVEEEPVKEQSVNEVSETKTVELFVTVRVDQNGNPVNDDDDNDNVKEEKIESKKTEKILFSNNTDE</sequence>
<dbReference type="STRING" id="1348612.A0A397IQF4"/>
<feature type="domain" description="MIR" evidence="17">
    <location>
        <begin position="405"/>
        <end position="464"/>
    </location>
</feature>
<keyword evidence="12" id="KW-0325">Glycoprotein</keyword>
<dbReference type="SUPFAM" id="SSF82109">
    <property type="entry name" value="MIR domain"/>
    <property type="match status" value="1"/>
</dbReference>
<organism evidence="18 19">
    <name type="scientific">Diversispora epigaea</name>
    <dbReference type="NCBI Taxonomy" id="1348612"/>
    <lineage>
        <taxon>Eukaryota</taxon>
        <taxon>Fungi</taxon>
        <taxon>Fungi incertae sedis</taxon>
        <taxon>Mucoromycota</taxon>
        <taxon>Glomeromycotina</taxon>
        <taxon>Glomeromycetes</taxon>
        <taxon>Diversisporales</taxon>
        <taxon>Diversisporaceae</taxon>
        <taxon>Diversispora</taxon>
    </lineage>
</organism>
<feature type="region of interest" description="Disordered" evidence="16">
    <location>
        <begin position="851"/>
        <end position="871"/>
    </location>
</feature>
<dbReference type="Pfam" id="PF02815">
    <property type="entry name" value="MIR"/>
    <property type="match status" value="1"/>
</dbReference>
<dbReference type="GO" id="GO:0031502">
    <property type="term" value="C:dolichyl-phosphate-mannose-protein mannosyltransferase complex"/>
    <property type="evidence" value="ECO:0007669"/>
    <property type="project" value="UniProtKB-ARBA"/>
</dbReference>
<dbReference type="InterPro" id="IPR016093">
    <property type="entry name" value="MIR_motif"/>
</dbReference>
<dbReference type="Gene3D" id="2.80.10.50">
    <property type="match status" value="1"/>
</dbReference>
<evidence type="ECO:0000256" key="12">
    <source>
        <dbReference type="ARBA" id="ARBA00023180"/>
    </source>
</evidence>
<evidence type="ECO:0000313" key="18">
    <source>
        <dbReference type="EMBL" id="RHZ75364.1"/>
    </source>
</evidence>
<dbReference type="EMBL" id="PQFF01000201">
    <property type="protein sequence ID" value="RHZ75364.1"/>
    <property type="molecule type" value="Genomic_DNA"/>
</dbReference>
<proteinExistence type="inferred from homology"/>
<dbReference type="InterPro" id="IPR036300">
    <property type="entry name" value="MIR_dom_sf"/>
</dbReference>
<evidence type="ECO:0000256" key="13">
    <source>
        <dbReference type="ARBA" id="ARBA00045085"/>
    </source>
</evidence>
<feature type="compositionally biased region" description="Polar residues" evidence="16">
    <location>
        <begin position="1"/>
        <end position="19"/>
    </location>
</feature>
<evidence type="ECO:0000256" key="8">
    <source>
        <dbReference type="ARBA" id="ARBA00022737"/>
    </source>
</evidence>
<evidence type="ECO:0000256" key="5">
    <source>
        <dbReference type="ARBA" id="ARBA00022676"/>
    </source>
</evidence>
<feature type="transmembrane region" description="Helical" evidence="15">
    <location>
        <begin position="148"/>
        <end position="167"/>
    </location>
</feature>
<dbReference type="AlphaFoldDB" id="A0A397IQF4"/>
<comment type="subcellular location">
    <subcellularLocation>
        <location evidence="1 15">Endoplasmic reticulum membrane</location>
        <topology evidence="1 15">Multi-pass membrane protein</topology>
    </subcellularLocation>
</comment>
<dbReference type="EC" id="2.4.1.109" evidence="4 15"/>
<keyword evidence="7 15" id="KW-0812">Transmembrane</keyword>
<evidence type="ECO:0000256" key="1">
    <source>
        <dbReference type="ARBA" id="ARBA00004477"/>
    </source>
</evidence>
<evidence type="ECO:0000256" key="16">
    <source>
        <dbReference type="SAM" id="MobiDB-lite"/>
    </source>
</evidence>
<name>A0A397IQF4_9GLOM</name>
<dbReference type="PANTHER" id="PTHR10050">
    <property type="entry name" value="DOLICHYL-PHOSPHATE-MANNOSE--PROTEIN MANNOSYLTRANSFERASE"/>
    <property type="match status" value="1"/>
</dbReference>
<comment type="catalytic activity">
    <reaction evidence="14 15">
        <text>a di-trans,poly-cis-dolichyl beta-D-mannosyl phosphate + L-seryl-[protein] = 3-O-(alpha-D-mannosyl)-L-seryl-[protein] + a di-trans,poly-cis-dolichyl phosphate + H(+)</text>
        <dbReference type="Rhea" id="RHEA:17377"/>
        <dbReference type="Rhea" id="RHEA-COMP:9863"/>
        <dbReference type="Rhea" id="RHEA-COMP:13546"/>
        <dbReference type="Rhea" id="RHEA-COMP:19498"/>
        <dbReference type="Rhea" id="RHEA-COMP:19501"/>
        <dbReference type="ChEBI" id="CHEBI:15378"/>
        <dbReference type="ChEBI" id="CHEBI:29999"/>
        <dbReference type="ChEBI" id="CHEBI:57683"/>
        <dbReference type="ChEBI" id="CHEBI:58211"/>
        <dbReference type="ChEBI" id="CHEBI:137321"/>
        <dbReference type="EC" id="2.4.1.109"/>
    </reaction>
</comment>
<evidence type="ECO:0000256" key="15">
    <source>
        <dbReference type="RuleBase" id="RU367007"/>
    </source>
</evidence>
<reference evidence="18 19" key="1">
    <citation type="submission" date="2018-08" db="EMBL/GenBank/DDBJ databases">
        <title>Genome and evolution of the arbuscular mycorrhizal fungus Diversispora epigaea (formerly Glomus versiforme) and its bacterial endosymbionts.</title>
        <authorList>
            <person name="Sun X."/>
            <person name="Fei Z."/>
            <person name="Harrison M."/>
        </authorList>
    </citation>
    <scope>NUCLEOTIDE SEQUENCE [LARGE SCALE GENOMIC DNA]</scope>
    <source>
        <strain evidence="18 19">IT104</strain>
    </source>
</reference>
<comment type="caution">
    <text evidence="18">The sequence shown here is derived from an EMBL/GenBank/DDBJ whole genome shotgun (WGS) entry which is preliminary data.</text>
</comment>
<feature type="region of interest" description="Disordered" evidence="16">
    <location>
        <begin position="1"/>
        <end position="31"/>
    </location>
</feature>
<dbReference type="PROSITE" id="PS50919">
    <property type="entry name" value="MIR"/>
    <property type="match status" value="3"/>
</dbReference>
<protein>
    <recommendedName>
        <fullName evidence="4 15">Dolichyl-phosphate-mannose--protein mannosyltransferase</fullName>
        <ecNumber evidence="4 15">2.4.1.109</ecNumber>
    </recommendedName>
</protein>
<feature type="transmembrane region" description="Helical" evidence="15">
    <location>
        <begin position="289"/>
        <end position="311"/>
    </location>
</feature>
<dbReference type="OrthoDB" id="292747at2759"/>
<evidence type="ECO:0000313" key="19">
    <source>
        <dbReference type="Proteomes" id="UP000266861"/>
    </source>
</evidence>
<dbReference type="GO" id="GO:0004169">
    <property type="term" value="F:dolichyl-phosphate-mannose-protein mannosyltransferase activity"/>
    <property type="evidence" value="ECO:0007669"/>
    <property type="project" value="UniProtKB-UniRule"/>
</dbReference>
<comment type="catalytic activity">
    <reaction evidence="13 15">
        <text>a di-trans,poly-cis-dolichyl beta-D-mannosyl phosphate + L-threonyl-[protein] = 3-O-(alpha-D-mannosyl)-L-threonyl-[protein] + a di-trans,poly-cis-dolichyl phosphate + H(+)</text>
        <dbReference type="Rhea" id="RHEA:53396"/>
        <dbReference type="Rhea" id="RHEA-COMP:11060"/>
        <dbReference type="Rhea" id="RHEA-COMP:13547"/>
        <dbReference type="Rhea" id="RHEA-COMP:19498"/>
        <dbReference type="Rhea" id="RHEA-COMP:19501"/>
        <dbReference type="ChEBI" id="CHEBI:15378"/>
        <dbReference type="ChEBI" id="CHEBI:30013"/>
        <dbReference type="ChEBI" id="CHEBI:57683"/>
        <dbReference type="ChEBI" id="CHEBI:58211"/>
        <dbReference type="ChEBI" id="CHEBI:137323"/>
        <dbReference type="EC" id="2.4.1.109"/>
    </reaction>
</comment>
<keyword evidence="9 15" id="KW-0256">Endoplasmic reticulum</keyword>
<feature type="transmembrane region" description="Helical" evidence="15">
    <location>
        <begin position="198"/>
        <end position="217"/>
    </location>
</feature>
<dbReference type="Pfam" id="PF02366">
    <property type="entry name" value="PMT"/>
    <property type="match status" value="1"/>
</dbReference>
<dbReference type="Pfam" id="PF16192">
    <property type="entry name" value="PMT_4TMC"/>
    <property type="match status" value="1"/>
</dbReference>
<keyword evidence="19" id="KW-1185">Reference proteome</keyword>
<gene>
    <name evidence="18" type="ORF">Glove_216g188</name>
</gene>
<evidence type="ECO:0000256" key="14">
    <source>
        <dbReference type="ARBA" id="ARBA00045102"/>
    </source>
</evidence>
<comment type="function">
    <text evidence="15">Transfers mannose from Dol-P-mannose to Ser or Thr residues on proteins.</text>
</comment>
<comment type="similarity">
    <text evidence="3 15">Belongs to the glycosyltransferase 39 family.</text>
</comment>
<dbReference type="InterPro" id="IPR003342">
    <property type="entry name" value="ArnT-like_N"/>
</dbReference>
<evidence type="ECO:0000256" key="10">
    <source>
        <dbReference type="ARBA" id="ARBA00022989"/>
    </source>
</evidence>
<feature type="transmembrane region" description="Helical" evidence="15">
    <location>
        <begin position="229"/>
        <end position="244"/>
    </location>
</feature>